<dbReference type="eggNOG" id="COG0560">
    <property type="taxonomic scope" value="Bacteria"/>
</dbReference>
<organism evidence="1 2">
    <name type="scientific">Nitrobacter winogradskyi (strain ATCC 25391 / DSM 10237 / CIP 104748 / NCIMB 11846 / Nb-255)</name>
    <dbReference type="NCBI Taxonomy" id="323098"/>
    <lineage>
        <taxon>Bacteria</taxon>
        <taxon>Pseudomonadati</taxon>
        <taxon>Pseudomonadota</taxon>
        <taxon>Alphaproteobacteria</taxon>
        <taxon>Hyphomicrobiales</taxon>
        <taxon>Nitrobacteraceae</taxon>
        <taxon>Nitrobacter</taxon>
    </lineage>
</organism>
<protein>
    <recommendedName>
        <fullName evidence="3">Phosphoserine phosphatase</fullName>
    </recommendedName>
</protein>
<gene>
    <name evidence="1" type="ordered locus">Nwi_3122</name>
</gene>
<evidence type="ECO:0000313" key="1">
    <source>
        <dbReference type="EMBL" id="ABA06369.1"/>
    </source>
</evidence>
<dbReference type="InterPro" id="IPR036412">
    <property type="entry name" value="HAD-like_sf"/>
</dbReference>
<evidence type="ECO:0008006" key="3">
    <source>
        <dbReference type="Google" id="ProtNLM"/>
    </source>
</evidence>
<proteinExistence type="predicted"/>
<dbReference type="Proteomes" id="UP000002531">
    <property type="component" value="Chromosome"/>
</dbReference>
<reference evidence="1 2" key="1">
    <citation type="journal article" date="2006" name="Appl. Environ. Microbiol.">
        <title>Genome sequence of the chemolithoautotrophic nitrite-oxidizing bacterium Nitrobacter winogradskyi Nb-255.</title>
        <authorList>
            <person name="Starkenburg S.R."/>
            <person name="Chain P.S."/>
            <person name="Sayavedra-Soto L.A."/>
            <person name="Hauser L."/>
            <person name="Land M.L."/>
            <person name="Larimer F.W."/>
            <person name="Malfatti S.A."/>
            <person name="Klotz M.G."/>
            <person name="Bottomley P.J."/>
            <person name="Arp D.J."/>
            <person name="Hickey W.J."/>
        </authorList>
    </citation>
    <scope>NUCLEOTIDE SEQUENCE [LARGE SCALE GENOMIC DNA]</scope>
    <source>
        <strain evidence="2">ATCC 25391 / DSM 10237 / CIP 104748 / NCIMB 11846 / Nb-255</strain>
    </source>
</reference>
<dbReference type="KEGG" id="nwi:Nwi_3122"/>
<evidence type="ECO:0000313" key="2">
    <source>
        <dbReference type="Proteomes" id="UP000002531"/>
    </source>
</evidence>
<name>Q3SMX2_NITWN</name>
<dbReference type="InterPro" id="IPR023214">
    <property type="entry name" value="HAD_sf"/>
</dbReference>
<dbReference type="AlphaFoldDB" id="Q3SMX2"/>
<dbReference type="SUPFAM" id="SSF56784">
    <property type="entry name" value="HAD-like"/>
    <property type="match status" value="1"/>
</dbReference>
<dbReference type="HOGENOM" id="CLU_061567_1_0_5"/>
<dbReference type="EMBL" id="CP000115">
    <property type="protein sequence ID" value="ABA06369.1"/>
    <property type="molecule type" value="Genomic_DNA"/>
</dbReference>
<sequence length="284" mass="31481">MPMAKKHIEMAIAYDFDGTLADGNMQEHQFLPDIGMKPAAFWAEVKRLTKEHQADEVLVYMNLMLRKAAAANVPVRRDDFKARGKAIQLFEGVEDWFDRITGYGKAQGVRVEHYLVSSGNAEIFAGTPIVSKFAQVYASKFMFDQNGVAAWPALAVNYTTKTQYLFRINKGAFDLSDNSKVNQFVEKRDRPVPFENIVFIGDGSTDIPCFRLVKEQGGLSVAVFKPHTKGARGKADSYIKDDRVHCVAPAIYTDGSELDRIIKANIAAVAARSALSGLFSEGTQ</sequence>
<keyword evidence="2" id="KW-1185">Reference proteome</keyword>
<accession>Q3SMX2</accession>
<dbReference type="Gene3D" id="3.40.50.1000">
    <property type="entry name" value="HAD superfamily/HAD-like"/>
    <property type="match status" value="1"/>
</dbReference>
<dbReference type="STRING" id="323098.Nwi_3122"/>
<dbReference type="Pfam" id="PF12710">
    <property type="entry name" value="HAD"/>
    <property type="match status" value="1"/>
</dbReference>